<dbReference type="PANTHER" id="PTHR33885:SF3">
    <property type="entry name" value="PHAGE SHOCK PROTEIN C"/>
    <property type="match status" value="1"/>
</dbReference>
<dbReference type="PANTHER" id="PTHR33885">
    <property type="entry name" value="PHAGE SHOCK PROTEIN C"/>
    <property type="match status" value="1"/>
</dbReference>
<keyword evidence="10" id="KW-1185">Reference proteome</keyword>
<evidence type="ECO:0000256" key="6">
    <source>
        <dbReference type="SAM" id="MobiDB-lite"/>
    </source>
</evidence>
<dbReference type="InterPro" id="IPR007168">
    <property type="entry name" value="Phageshock_PspC_N"/>
</dbReference>
<reference evidence="9" key="1">
    <citation type="submission" date="2021-04" db="EMBL/GenBank/DDBJ databases">
        <title>Phycicoccus avicenniae sp. nov., a novel endophytic actinomycetes isolated from branch of Avicennia mariana.</title>
        <authorList>
            <person name="Tuo L."/>
        </authorList>
    </citation>
    <scope>NUCLEOTIDE SEQUENCE</scope>
    <source>
        <strain evidence="9">BSK3Z-2</strain>
    </source>
</reference>
<sequence length="474" mass="47197">MTDTSTGTPPQSRRGALDDTFDRLRSSSVRRDGERRWFGGVCAGIAARFDVDPLLIRAAAIALALAGGVAVPVYLVLWLLLPDADGSLLADRGLRHGDVWPVVLVVVTGLFVLGGLVSLGVGDNGWGGPVWLLLPVGVVVWLLASRAGRPAATAPPGPVPPPPPPGDAAMTAPPTNQDVTGPTGPGVAPSTTTATPATAPGAGTAPAAAVATPAGPPALGRPPRYGEPGGDVPPPHGAPRYGGPTPPVPPRPVLPPPPPRPRRRRPSGSVGLVGLGLAILLTGAGSLLAGPVGWDGPAVQLGFAVALAGVSLLVLGLGLRGRASGVSGFLVLVLAGATGIATAAAHTTPGGSVGDRTWVPSATSQTSSYRLGAGEATLDLSGFVGTTPTDDPVTVTARVGAGELTIEVPEGLDVEVTADGGVGTIRHERLDPDGPTTVDTRDLGSGPETITTGDDAVVVVDVELGLGEITIEEG</sequence>
<feature type="transmembrane region" description="Helical" evidence="7">
    <location>
        <begin position="102"/>
        <end position="120"/>
    </location>
</feature>
<dbReference type="Pfam" id="PF04024">
    <property type="entry name" value="PspC"/>
    <property type="match status" value="1"/>
</dbReference>
<comment type="caution">
    <text evidence="9">The sequence shown here is derived from an EMBL/GenBank/DDBJ whole genome shotgun (WGS) entry which is preliminary data.</text>
</comment>
<feature type="transmembrane region" description="Helical" evidence="7">
    <location>
        <begin position="270"/>
        <end position="292"/>
    </location>
</feature>
<dbReference type="InterPro" id="IPR052027">
    <property type="entry name" value="PspC"/>
</dbReference>
<feature type="compositionally biased region" description="Pro residues" evidence="6">
    <location>
        <begin position="153"/>
        <end position="166"/>
    </location>
</feature>
<feature type="domain" description="Phage shock protein PspC N-terminal" evidence="8">
    <location>
        <begin position="29"/>
        <end position="83"/>
    </location>
</feature>
<dbReference type="EMBL" id="JAGSNF010000013">
    <property type="protein sequence ID" value="MBR7743609.1"/>
    <property type="molecule type" value="Genomic_DNA"/>
</dbReference>
<evidence type="ECO:0000256" key="5">
    <source>
        <dbReference type="ARBA" id="ARBA00023136"/>
    </source>
</evidence>
<feature type="transmembrane region" description="Helical" evidence="7">
    <location>
        <begin position="126"/>
        <end position="144"/>
    </location>
</feature>
<dbReference type="RefSeq" id="WP_211602867.1">
    <property type="nucleotide sequence ID" value="NZ_JAGSNF010000013.1"/>
</dbReference>
<evidence type="ECO:0000256" key="2">
    <source>
        <dbReference type="ARBA" id="ARBA00022475"/>
    </source>
</evidence>
<gene>
    <name evidence="9" type="ORF">KC207_09935</name>
</gene>
<evidence type="ECO:0000256" key="4">
    <source>
        <dbReference type="ARBA" id="ARBA00022989"/>
    </source>
</evidence>
<keyword evidence="3 7" id="KW-0812">Transmembrane</keyword>
<keyword evidence="5 7" id="KW-0472">Membrane</keyword>
<feature type="region of interest" description="Disordered" evidence="6">
    <location>
        <begin position="424"/>
        <end position="451"/>
    </location>
</feature>
<evidence type="ECO:0000259" key="8">
    <source>
        <dbReference type="Pfam" id="PF04024"/>
    </source>
</evidence>
<dbReference type="AlphaFoldDB" id="A0A941D7N1"/>
<comment type="subcellular location">
    <subcellularLocation>
        <location evidence="1">Cell membrane</location>
        <topology evidence="1">Single-pass membrane protein</topology>
    </subcellularLocation>
</comment>
<evidence type="ECO:0000313" key="10">
    <source>
        <dbReference type="Proteomes" id="UP000677016"/>
    </source>
</evidence>
<feature type="region of interest" description="Disordered" evidence="6">
    <location>
        <begin position="150"/>
        <end position="269"/>
    </location>
</feature>
<feature type="transmembrane region" description="Helical" evidence="7">
    <location>
        <begin position="326"/>
        <end position="345"/>
    </location>
</feature>
<evidence type="ECO:0000256" key="3">
    <source>
        <dbReference type="ARBA" id="ARBA00022692"/>
    </source>
</evidence>
<dbReference type="Proteomes" id="UP000677016">
    <property type="component" value="Unassembled WGS sequence"/>
</dbReference>
<feature type="compositionally biased region" description="Low complexity" evidence="6">
    <location>
        <begin position="167"/>
        <end position="213"/>
    </location>
</feature>
<name>A0A941D7N1_9MICO</name>
<feature type="compositionally biased region" description="Pro residues" evidence="6">
    <location>
        <begin position="244"/>
        <end position="259"/>
    </location>
</feature>
<evidence type="ECO:0000256" key="1">
    <source>
        <dbReference type="ARBA" id="ARBA00004162"/>
    </source>
</evidence>
<organism evidence="9 10">
    <name type="scientific">Phycicoccus avicenniae</name>
    <dbReference type="NCBI Taxonomy" id="2828860"/>
    <lineage>
        <taxon>Bacteria</taxon>
        <taxon>Bacillati</taxon>
        <taxon>Actinomycetota</taxon>
        <taxon>Actinomycetes</taxon>
        <taxon>Micrococcales</taxon>
        <taxon>Intrasporangiaceae</taxon>
        <taxon>Phycicoccus</taxon>
    </lineage>
</organism>
<evidence type="ECO:0000256" key="7">
    <source>
        <dbReference type="SAM" id="Phobius"/>
    </source>
</evidence>
<keyword evidence="4 7" id="KW-1133">Transmembrane helix</keyword>
<proteinExistence type="predicted"/>
<feature type="transmembrane region" description="Helical" evidence="7">
    <location>
        <begin position="298"/>
        <end position="319"/>
    </location>
</feature>
<protein>
    <submittedName>
        <fullName evidence="9">PspC domain-containing protein</fullName>
    </submittedName>
</protein>
<accession>A0A941D7N1</accession>
<evidence type="ECO:0000313" key="9">
    <source>
        <dbReference type="EMBL" id="MBR7743609.1"/>
    </source>
</evidence>
<dbReference type="GO" id="GO:0005886">
    <property type="term" value="C:plasma membrane"/>
    <property type="evidence" value="ECO:0007669"/>
    <property type="project" value="UniProtKB-SubCell"/>
</dbReference>
<keyword evidence="2" id="KW-1003">Cell membrane</keyword>
<feature type="transmembrane region" description="Helical" evidence="7">
    <location>
        <begin position="58"/>
        <end position="81"/>
    </location>
</feature>